<evidence type="ECO:0000256" key="11">
    <source>
        <dbReference type="ARBA" id="ARBA00023150"/>
    </source>
</evidence>
<keyword evidence="11 13" id="KW-0501">Molybdenum cofactor biosynthesis</keyword>
<comment type="caution">
    <text evidence="15">The sequence shown here is derived from an EMBL/GenBank/DDBJ whole genome shotgun (WGS) entry which is preliminary data.</text>
</comment>
<evidence type="ECO:0000259" key="14">
    <source>
        <dbReference type="SMART" id="SM00852"/>
    </source>
</evidence>
<reference evidence="15 16" key="2">
    <citation type="submission" date="2017-09" db="EMBL/GenBank/DDBJ databases">
        <title>Bacillus patelloidae sp. nov., isolated from the intestinal tract of a marine limpet.</title>
        <authorList>
            <person name="Liu R."/>
            <person name="Dong C."/>
            <person name="Shao Z."/>
        </authorList>
    </citation>
    <scope>NUCLEOTIDE SEQUENCE [LARGE SCALE GENOMIC DNA]</scope>
    <source>
        <strain evidence="15 16">SA5d-4</strain>
    </source>
</reference>
<dbReference type="InterPro" id="IPR005111">
    <property type="entry name" value="MoeA_C_domain_IV"/>
</dbReference>
<keyword evidence="7 13" id="KW-0500">Molybdenum</keyword>
<dbReference type="Pfam" id="PF00994">
    <property type="entry name" value="MoCF_biosynth"/>
    <property type="match status" value="1"/>
</dbReference>
<proteinExistence type="inferred from homology"/>
<dbReference type="InterPro" id="IPR036135">
    <property type="entry name" value="MoeA_linker/N_sf"/>
</dbReference>
<dbReference type="GO" id="GO:0005829">
    <property type="term" value="C:cytosol"/>
    <property type="evidence" value="ECO:0007669"/>
    <property type="project" value="TreeGrafter"/>
</dbReference>
<dbReference type="UniPathway" id="UPA00344"/>
<dbReference type="NCBIfam" id="NF045515">
    <property type="entry name" value="Glp_gephyrin"/>
    <property type="match status" value="1"/>
</dbReference>
<keyword evidence="10 13" id="KW-0460">Magnesium</keyword>
<evidence type="ECO:0000256" key="13">
    <source>
        <dbReference type="RuleBase" id="RU365090"/>
    </source>
</evidence>
<protein>
    <recommendedName>
        <fullName evidence="6 13">Molybdopterin molybdenumtransferase</fullName>
        <ecNumber evidence="5 13">2.10.1.1</ecNumber>
    </recommendedName>
</protein>
<dbReference type="FunFam" id="2.170.190.11:FF:000001">
    <property type="entry name" value="Molybdopterin molybdenumtransferase"/>
    <property type="match status" value="1"/>
</dbReference>
<evidence type="ECO:0000256" key="2">
    <source>
        <dbReference type="ARBA" id="ARBA00002901"/>
    </source>
</evidence>
<dbReference type="SUPFAM" id="SSF53218">
    <property type="entry name" value="Molybdenum cofactor biosynthesis proteins"/>
    <property type="match status" value="1"/>
</dbReference>
<evidence type="ECO:0000256" key="7">
    <source>
        <dbReference type="ARBA" id="ARBA00022505"/>
    </source>
</evidence>
<dbReference type="GO" id="GO:0061599">
    <property type="term" value="F:molybdopterin molybdotransferase activity"/>
    <property type="evidence" value="ECO:0007669"/>
    <property type="project" value="UniProtKB-UniRule"/>
</dbReference>
<organism evidence="15 16">
    <name type="scientific">Lottiidibacillus patelloidae</name>
    <dbReference type="NCBI Taxonomy" id="2670334"/>
    <lineage>
        <taxon>Bacteria</taxon>
        <taxon>Bacillati</taxon>
        <taxon>Bacillota</taxon>
        <taxon>Bacilli</taxon>
        <taxon>Bacillales</taxon>
        <taxon>Bacillaceae</taxon>
        <taxon>Lottiidibacillus</taxon>
    </lineage>
</organism>
<dbReference type="AlphaFoldDB" id="A0A263BSB6"/>
<gene>
    <name evidence="15" type="ORF">CIB95_10330</name>
</gene>
<dbReference type="Gene3D" id="3.90.105.10">
    <property type="entry name" value="Molybdopterin biosynthesis moea protein, domain 2"/>
    <property type="match status" value="1"/>
</dbReference>
<dbReference type="PANTHER" id="PTHR10192:SF5">
    <property type="entry name" value="GEPHYRIN"/>
    <property type="match status" value="1"/>
</dbReference>
<dbReference type="GO" id="GO:0046872">
    <property type="term" value="F:metal ion binding"/>
    <property type="evidence" value="ECO:0007669"/>
    <property type="project" value="UniProtKB-UniRule"/>
</dbReference>
<dbReference type="SMART" id="SM00852">
    <property type="entry name" value="MoCF_biosynth"/>
    <property type="match status" value="1"/>
</dbReference>
<dbReference type="EMBL" id="NPIA01000005">
    <property type="protein sequence ID" value="OZM56613.1"/>
    <property type="molecule type" value="Genomic_DNA"/>
</dbReference>
<evidence type="ECO:0000256" key="5">
    <source>
        <dbReference type="ARBA" id="ARBA00013269"/>
    </source>
</evidence>
<dbReference type="Gene3D" id="3.40.980.10">
    <property type="entry name" value="MoaB/Mog-like domain"/>
    <property type="match status" value="1"/>
</dbReference>
<dbReference type="InterPro" id="IPR038987">
    <property type="entry name" value="MoeA-like"/>
</dbReference>
<keyword evidence="8 13" id="KW-0808">Transferase</keyword>
<dbReference type="RefSeq" id="WP_094924877.1">
    <property type="nucleotide sequence ID" value="NZ_NPIA01000005.1"/>
</dbReference>
<keyword evidence="16" id="KW-1185">Reference proteome</keyword>
<dbReference type="InterPro" id="IPR036425">
    <property type="entry name" value="MoaB/Mog-like_dom_sf"/>
</dbReference>
<name>A0A263BSB6_9BACI</name>
<comment type="pathway">
    <text evidence="3 13">Cofactor biosynthesis; molybdopterin biosynthesis.</text>
</comment>
<keyword evidence="9 13" id="KW-0479">Metal-binding</keyword>
<dbReference type="InterPro" id="IPR001453">
    <property type="entry name" value="MoaB/Mog_dom"/>
</dbReference>
<evidence type="ECO:0000313" key="16">
    <source>
        <dbReference type="Proteomes" id="UP000217083"/>
    </source>
</evidence>
<dbReference type="CDD" id="cd00887">
    <property type="entry name" value="MoeA"/>
    <property type="match status" value="1"/>
</dbReference>
<dbReference type="InterPro" id="IPR005110">
    <property type="entry name" value="MoeA_linker/N"/>
</dbReference>
<evidence type="ECO:0000256" key="3">
    <source>
        <dbReference type="ARBA" id="ARBA00005046"/>
    </source>
</evidence>
<evidence type="ECO:0000256" key="1">
    <source>
        <dbReference type="ARBA" id="ARBA00001946"/>
    </source>
</evidence>
<dbReference type="GO" id="GO:0006777">
    <property type="term" value="P:Mo-molybdopterin cofactor biosynthetic process"/>
    <property type="evidence" value="ECO:0007669"/>
    <property type="project" value="UniProtKB-UniRule"/>
</dbReference>
<reference evidence="16" key="1">
    <citation type="submission" date="2017-08" db="EMBL/GenBank/DDBJ databases">
        <authorList>
            <person name="Huang Z."/>
        </authorList>
    </citation>
    <scope>NUCLEOTIDE SEQUENCE [LARGE SCALE GENOMIC DNA]</scope>
    <source>
        <strain evidence="16">SA5d-4</strain>
    </source>
</reference>
<comment type="cofactor">
    <cofactor evidence="1 13">
        <name>Mg(2+)</name>
        <dbReference type="ChEBI" id="CHEBI:18420"/>
    </cofactor>
</comment>
<dbReference type="SUPFAM" id="SSF63882">
    <property type="entry name" value="MoeA N-terminal region -like"/>
    <property type="match status" value="1"/>
</dbReference>
<dbReference type="PANTHER" id="PTHR10192">
    <property type="entry name" value="MOLYBDOPTERIN BIOSYNTHESIS PROTEIN"/>
    <property type="match status" value="1"/>
</dbReference>
<evidence type="ECO:0000313" key="15">
    <source>
        <dbReference type="EMBL" id="OZM56613.1"/>
    </source>
</evidence>
<accession>A0A263BSB6</accession>
<dbReference type="Proteomes" id="UP000217083">
    <property type="component" value="Unassembled WGS sequence"/>
</dbReference>
<evidence type="ECO:0000256" key="12">
    <source>
        <dbReference type="ARBA" id="ARBA00047317"/>
    </source>
</evidence>
<evidence type="ECO:0000256" key="9">
    <source>
        <dbReference type="ARBA" id="ARBA00022723"/>
    </source>
</evidence>
<dbReference type="SUPFAM" id="SSF63867">
    <property type="entry name" value="MoeA C-terminal domain-like"/>
    <property type="match status" value="1"/>
</dbReference>
<dbReference type="Pfam" id="PF03453">
    <property type="entry name" value="MoeA_N"/>
    <property type="match status" value="1"/>
</dbReference>
<evidence type="ECO:0000256" key="8">
    <source>
        <dbReference type="ARBA" id="ARBA00022679"/>
    </source>
</evidence>
<dbReference type="NCBIfam" id="TIGR00177">
    <property type="entry name" value="molyb_syn"/>
    <property type="match status" value="1"/>
</dbReference>
<evidence type="ECO:0000256" key="4">
    <source>
        <dbReference type="ARBA" id="ARBA00010763"/>
    </source>
</evidence>
<dbReference type="Gene3D" id="2.40.340.10">
    <property type="entry name" value="MoeA, C-terminal, domain IV"/>
    <property type="match status" value="1"/>
</dbReference>
<dbReference type="FunFam" id="3.40.980.10:FF:000004">
    <property type="entry name" value="Molybdopterin molybdenumtransferase"/>
    <property type="match status" value="1"/>
</dbReference>
<comment type="similarity">
    <text evidence="4 13">Belongs to the MoeA family.</text>
</comment>
<dbReference type="Gene3D" id="2.170.190.11">
    <property type="entry name" value="Molybdopterin biosynthesis moea protein, domain 3"/>
    <property type="match status" value="1"/>
</dbReference>
<dbReference type="Pfam" id="PF03454">
    <property type="entry name" value="MoeA_C"/>
    <property type="match status" value="1"/>
</dbReference>
<dbReference type="FunFam" id="2.40.340.10:FF:000002">
    <property type="entry name" value="Molybdopterin molybdenumtransferase"/>
    <property type="match status" value="1"/>
</dbReference>
<comment type="catalytic activity">
    <reaction evidence="12">
        <text>adenylyl-molybdopterin + molybdate = Mo-molybdopterin + AMP + H(+)</text>
        <dbReference type="Rhea" id="RHEA:35047"/>
        <dbReference type="ChEBI" id="CHEBI:15378"/>
        <dbReference type="ChEBI" id="CHEBI:36264"/>
        <dbReference type="ChEBI" id="CHEBI:62727"/>
        <dbReference type="ChEBI" id="CHEBI:71302"/>
        <dbReference type="ChEBI" id="CHEBI:456215"/>
        <dbReference type="EC" id="2.10.1.1"/>
    </reaction>
</comment>
<comment type="function">
    <text evidence="2 13">Catalyzes the insertion of molybdate into adenylated molybdopterin with the concomitant release of AMP.</text>
</comment>
<evidence type="ECO:0000256" key="10">
    <source>
        <dbReference type="ARBA" id="ARBA00022842"/>
    </source>
</evidence>
<evidence type="ECO:0000256" key="6">
    <source>
        <dbReference type="ARBA" id="ARBA00021108"/>
    </source>
</evidence>
<dbReference type="EC" id="2.10.1.1" evidence="5 13"/>
<sequence length="441" mass="48296">MVVVERRKPIKVKEAIERVMNFAINGGKDFISIEQANGHFLGEDLVADHDVPLFNRSPYDGFTFKSTDTENVSSENPVLLQVIGEIGAGSVFTETVKNCQAVRIMTGAQIPAGCDAVVMLERTQEINQDGKTFIQLKQSFKSGDNISYKGEDTKKGTVLAEKGTFITPGVIALLATFGYKQVPVSKKPKVGVIATGSELLQIDEPLQPGKIRNSNAYMICAQIERAGGLPIYLGQFNDNLETCFTQVQEALDKVDFLITTGGVSVGDYDYLPAIYEKLKADVLFNKVGMRPGSVTTIAEKDGKLMFGLSGNPSACYVGFELFTRPVIRTFLHCKQPFLKSETALLGVDFPKPNPFDRFVRGHLTFKDGKLLATPVGLDKSSSVSSLAMTNVLIVLPAGSRGYEEGMEVKAILLEDQYGTSYQSFLSKDNSKPGRKEHHHEQ</sequence>
<feature type="domain" description="MoaB/Mog" evidence="14">
    <location>
        <begin position="191"/>
        <end position="329"/>
    </location>
</feature>
<dbReference type="InterPro" id="IPR036688">
    <property type="entry name" value="MoeA_C_domain_IV_sf"/>
</dbReference>